<dbReference type="InterPro" id="IPR036388">
    <property type="entry name" value="WH-like_DNA-bd_sf"/>
</dbReference>
<evidence type="ECO:0000313" key="4">
    <source>
        <dbReference type="EMBL" id="GIL30899.1"/>
    </source>
</evidence>
<evidence type="ECO:0000256" key="1">
    <source>
        <dbReference type="ARBA" id="ARBA00023015"/>
    </source>
</evidence>
<gene>
    <name evidence="4" type="ORF">NUM_61530</name>
</gene>
<feature type="domain" description="ANTAR" evidence="3">
    <location>
        <begin position="171"/>
        <end position="232"/>
    </location>
</feature>
<organism evidence="4 5">
    <name type="scientific">Actinocatenispora comari</name>
    <dbReference type="NCBI Taxonomy" id="2807577"/>
    <lineage>
        <taxon>Bacteria</taxon>
        <taxon>Bacillati</taxon>
        <taxon>Actinomycetota</taxon>
        <taxon>Actinomycetes</taxon>
        <taxon>Micromonosporales</taxon>
        <taxon>Micromonosporaceae</taxon>
        <taxon>Actinocatenispora</taxon>
    </lineage>
</organism>
<dbReference type="GO" id="GO:0003723">
    <property type="term" value="F:RNA binding"/>
    <property type="evidence" value="ECO:0007669"/>
    <property type="project" value="InterPro"/>
</dbReference>
<comment type="caution">
    <text evidence="4">The sequence shown here is derived from an EMBL/GenBank/DDBJ whole genome shotgun (WGS) entry which is preliminary data.</text>
</comment>
<sequence>MADRRQRLRALLSADRASQPGPPVGLVCARCVVELSVTGAGATVLANLNRGDGDGRSDGHPSRGLVYATNATSTALEDLQLTVGEGPCLDAFESGGPVLVADLAAEQARWPAFATGATALGAAAVFSFPLQIGVVRLGSLDLYRDAAGPLTRTEVTDALILTDLATEQIIEQIDGHAVADLSWLADAHIEVHQAAGMVQVQLGVTTEHALMRLRGYAFTHDLTMAEVARQVVERSLRFEPEPEPK</sequence>
<evidence type="ECO:0000313" key="5">
    <source>
        <dbReference type="Proteomes" id="UP000614996"/>
    </source>
</evidence>
<evidence type="ECO:0000259" key="3">
    <source>
        <dbReference type="PROSITE" id="PS50921"/>
    </source>
</evidence>
<accession>A0A8J4AGM5</accession>
<dbReference type="SUPFAM" id="SSF55781">
    <property type="entry name" value="GAF domain-like"/>
    <property type="match status" value="1"/>
</dbReference>
<dbReference type="AlphaFoldDB" id="A0A8J4AGM5"/>
<name>A0A8J4AGM5_9ACTN</name>
<reference evidence="5" key="1">
    <citation type="journal article" date="2021" name="Int. J. Syst. Evol. Microbiol.">
        <title>Actinocatenispora comari sp. nov., an endophytic actinomycete isolated from aerial parts of Comarum salesowianum.</title>
        <authorList>
            <person name="Oyunbileg N."/>
            <person name="Iizaka Y."/>
            <person name="Hamada M."/>
            <person name="Davaapurev B.O."/>
            <person name="Fukumoto A."/>
            <person name="Tsetseg B."/>
            <person name="Kato F."/>
            <person name="Tamura T."/>
            <person name="Batkhuu J."/>
            <person name="Anzai Y."/>
        </authorList>
    </citation>
    <scope>NUCLEOTIDE SEQUENCE [LARGE SCALE GENOMIC DNA]</scope>
    <source>
        <strain evidence="5">NUM-2625</strain>
    </source>
</reference>
<keyword evidence="1" id="KW-0805">Transcription regulation</keyword>
<dbReference type="Gene3D" id="1.10.10.10">
    <property type="entry name" value="Winged helix-like DNA-binding domain superfamily/Winged helix DNA-binding domain"/>
    <property type="match status" value="1"/>
</dbReference>
<dbReference type="Gene3D" id="3.30.450.40">
    <property type="match status" value="1"/>
</dbReference>
<dbReference type="InterPro" id="IPR029016">
    <property type="entry name" value="GAF-like_dom_sf"/>
</dbReference>
<proteinExistence type="predicted"/>
<dbReference type="PROSITE" id="PS50921">
    <property type="entry name" value="ANTAR"/>
    <property type="match status" value="1"/>
</dbReference>
<dbReference type="InterPro" id="IPR005561">
    <property type="entry name" value="ANTAR"/>
</dbReference>
<dbReference type="Proteomes" id="UP000614996">
    <property type="component" value="Unassembled WGS sequence"/>
</dbReference>
<evidence type="ECO:0000256" key="2">
    <source>
        <dbReference type="ARBA" id="ARBA00023163"/>
    </source>
</evidence>
<protein>
    <submittedName>
        <fullName evidence="4">GAF domain-containing protein</fullName>
    </submittedName>
</protein>
<dbReference type="SMART" id="SM01012">
    <property type="entry name" value="ANTAR"/>
    <property type="match status" value="1"/>
</dbReference>
<keyword evidence="5" id="KW-1185">Reference proteome</keyword>
<dbReference type="EMBL" id="BOPO01000128">
    <property type="protein sequence ID" value="GIL30899.1"/>
    <property type="molecule type" value="Genomic_DNA"/>
</dbReference>
<keyword evidence="2" id="KW-0804">Transcription</keyword>